<dbReference type="Pfam" id="PF00528">
    <property type="entry name" value="BPD_transp_1"/>
    <property type="match status" value="1"/>
</dbReference>
<feature type="transmembrane region" description="Helical" evidence="7">
    <location>
        <begin position="245"/>
        <end position="265"/>
    </location>
</feature>
<comment type="similarity">
    <text evidence="7">Belongs to the binding-protein-dependent transport system permease family.</text>
</comment>
<evidence type="ECO:0000256" key="3">
    <source>
        <dbReference type="ARBA" id="ARBA00022475"/>
    </source>
</evidence>
<feature type="transmembrane region" description="Helical" evidence="7">
    <location>
        <begin position="355"/>
        <end position="377"/>
    </location>
</feature>
<reference evidence="10 11" key="1">
    <citation type="journal article" date="2018" name="Int. J. Syst. Bacteriol.">
        <title>Oceaniradius stylonemae gen. nov., sp. nov., isolated from a red alga, Stylonema cornu-cervi.</title>
        <authorList>
            <person name="Jeong S."/>
        </authorList>
    </citation>
    <scope>NUCLEOTIDE SEQUENCE [LARGE SCALE GENOMIC DNA]</scope>
    <source>
        <strain evidence="10 11">StC1</strain>
    </source>
</reference>
<dbReference type="InterPro" id="IPR051393">
    <property type="entry name" value="ABC_transporter_permease"/>
</dbReference>
<evidence type="ECO:0000256" key="7">
    <source>
        <dbReference type="RuleBase" id="RU363032"/>
    </source>
</evidence>
<dbReference type="Proteomes" id="UP000246132">
    <property type="component" value="Unassembled WGS sequence"/>
</dbReference>
<feature type="transmembrane region" description="Helical" evidence="7">
    <location>
        <begin position="306"/>
        <end position="331"/>
    </location>
</feature>
<dbReference type="GO" id="GO:0005886">
    <property type="term" value="C:plasma membrane"/>
    <property type="evidence" value="ECO:0007669"/>
    <property type="project" value="UniProtKB-SubCell"/>
</dbReference>
<dbReference type="InterPro" id="IPR035906">
    <property type="entry name" value="MetI-like_sf"/>
</dbReference>
<evidence type="ECO:0000256" key="6">
    <source>
        <dbReference type="ARBA" id="ARBA00023136"/>
    </source>
</evidence>
<feature type="region of interest" description="Disordered" evidence="8">
    <location>
        <begin position="1"/>
        <end position="25"/>
    </location>
</feature>
<dbReference type="PANTHER" id="PTHR30193:SF37">
    <property type="entry name" value="INNER MEMBRANE ABC TRANSPORTER PERMEASE PROTEIN YCJO"/>
    <property type="match status" value="1"/>
</dbReference>
<name>A0A3A8AAR8_9HYPH</name>
<feature type="domain" description="ABC transmembrane type-1" evidence="9">
    <location>
        <begin position="208"/>
        <end position="433"/>
    </location>
</feature>
<keyword evidence="3" id="KW-1003">Cell membrane</keyword>
<sequence length="442" mass="48498">MATTNHADQVTTAAPSSAAAPPKTLGPLARRERNLAYSMLLPTFGIVMAVVLMPLLANFWISFKPVGLGDLRPASLFVNERLRGDLEAAGDVATLEYRVRNSSQDAPLRDAGFSDTIPEGLAPTGDLDPRCTLDGRLLDCALGEVEPRFRDRIRIEVTATQAYLDNPVRPRDSEAASRATSDNVLTSLEFTFENFTKVFSAAEFWHVLRVTIYYTIFATLGALVLGLFAAQMLNTAFRGRTVLRGLFLFPYVAPVIAVAFTWVLLLDPFSGTLNAILRQMGVLETPINFLGQRAVPLDFFGLTINFPVALSAVIGIEAWRSFPLAFLFILARMQSISSDMYEAAEMDGATPLQQFWYISLPQLVGILAILFLLRFIWTFNNFDDIFLLTGGAAGTRTMTVNVYEQAFAVSNLGAGAAVAVVVFLVLLCFSLIIFKYSPQDEG</sequence>
<evidence type="ECO:0000256" key="1">
    <source>
        <dbReference type="ARBA" id="ARBA00004651"/>
    </source>
</evidence>
<feature type="compositionally biased region" description="Low complexity" evidence="8">
    <location>
        <begin position="13"/>
        <end position="22"/>
    </location>
</feature>
<evidence type="ECO:0000256" key="2">
    <source>
        <dbReference type="ARBA" id="ARBA00022448"/>
    </source>
</evidence>
<keyword evidence="2 7" id="KW-0813">Transport</keyword>
<organism evidence="10 11">
    <name type="scientific">Oceaniradius stylonematis</name>
    <dbReference type="NCBI Taxonomy" id="2184161"/>
    <lineage>
        <taxon>Bacteria</taxon>
        <taxon>Pseudomonadati</taxon>
        <taxon>Pseudomonadota</taxon>
        <taxon>Alphaproteobacteria</taxon>
        <taxon>Hyphomicrobiales</taxon>
        <taxon>Ahrensiaceae</taxon>
        <taxon>Oceaniradius</taxon>
    </lineage>
</organism>
<feature type="transmembrane region" description="Helical" evidence="7">
    <location>
        <begin position="40"/>
        <end position="61"/>
    </location>
</feature>
<evidence type="ECO:0000256" key="8">
    <source>
        <dbReference type="SAM" id="MobiDB-lite"/>
    </source>
</evidence>
<feature type="transmembrane region" description="Helical" evidence="7">
    <location>
        <begin position="412"/>
        <end position="434"/>
    </location>
</feature>
<dbReference type="GO" id="GO:0055085">
    <property type="term" value="P:transmembrane transport"/>
    <property type="evidence" value="ECO:0007669"/>
    <property type="project" value="InterPro"/>
</dbReference>
<feature type="transmembrane region" description="Helical" evidence="7">
    <location>
        <begin position="212"/>
        <end position="233"/>
    </location>
</feature>
<dbReference type="Gene3D" id="1.10.3720.10">
    <property type="entry name" value="MetI-like"/>
    <property type="match status" value="1"/>
</dbReference>
<protein>
    <submittedName>
        <fullName evidence="10">Sugar ABC transporter permease</fullName>
    </submittedName>
</protein>
<keyword evidence="5 7" id="KW-1133">Transmembrane helix</keyword>
<accession>A0A3A8AAR8</accession>
<dbReference type="SUPFAM" id="SSF161098">
    <property type="entry name" value="MetI-like"/>
    <property type="match status" value="1"/>
</dbReference>
<keyword evidence="11" id="KW-1185">Reference proteome</keyword>
<evidence type="ECO:0000256" key="4">
    <source>
        <dbReference type="ARBA" id="ARBA00022692"/>
    </source>
</evidence>
<gene>
    <name evidence="10" type="ORF">DEM25_012525</name>
</gene>
<evidence type="ECO:0000313" key="11">
    <source>
        <dbReference type="Proteomes" id="UP000246132"/>
    </source>
</evidence>
<dbReference type="EMBL" id="QFWV02000007">
    <property type="protein sequence ID" value="RKF06428.1"/>
    <property type="molecule type" value="Genomic_DNA"/>
</dbReference>
<comment type="caution">
    <text evidence="10">The sequence shown here is derived from an EMBL/GenBank/DDBJ whole genome shotgun (WGS) entry which is preliminary data.</text>
</comment>
<keyword evidence="6 7" id="KW-0472">Membrane</keyword>
<dbReference type="RefSeq" id="WP_109766073.1">
    <property type="nucleotide sequence ID" value="NZ_JASHJQ010000002.1"/>
</dbReference>
<evidence type="ECO:0000259" key="9">
    <source>
        <dbReference type="PROSITE" id="PS50928"/>
    </source>
</evidence>
<evidence type="ECO:0000313" key="10">
    <source>
        <dbReference type="EMBL" id="RKF06428.1"/>
    </source>
</evidence>
<keyword evidence="4 7" id="KW-0812">Transmembrane</keyword>
<dbReference type="PANTHER" id="PTHR30193">
    <property type="entry name" value="ABC TRANSPORTER PERMEASE PROTEIN"/>
    <property type="match status" value="1"/>
</dbReference>
<evidence type="ECO:0000256" key="5">
    <source>
        <dbReference type="ARBA" id="ARBA00022989"/>
    </source>
</evidence>
<dbReference type="AlphaFoldDB" id="A0A3A8AAR8"/>
<dbReference type="OrthoDB" id="9773727at2"/>
<comment type="subcellular location">
    <subcellularLocation>
        <location evidence="1 7">Cell membrane</location>
        <topology evidence="1 7">Multi-pass membrane protein</topology>
    </subcellularLocation>
</comment>
<feature type="compositionally biased region" description="Polar residues" evidence="8">
    <location>
        <begin position="1"/>
        <end position="12"/>
    </location>
</feature>
<dbReference type="CDD" id="cd06261">
    <property type="entry name" value="TM_PBP2"/>
    <property type="match status" value="1"/>
</dbReference>
<dbReference type="PROSITE" id="PS50928">
    <property type="entry name" value="ABC_TM1"/>
    <property type="match status" value="1"/>
</dbReference>
<dbReference type="InterPro" id="IPR000515">
    <property type="entry name" value="MetI-like"/>
</dbReference>
<proteinExistence type="inferred from homology"/>